<protein>
    <submittedName>
        <fullName evidence="5">Sulfatase-like hydrolase/transferase</fullName>
    </submittedName>
</protein>
<dbReference type="InterPro" id="IPR018511">
    <property type="entry name" value="Hemolysin-typ_Ca-bd_CS"/>
</dbReference>
<dbReference type="InterPro" id="IPR001343">
    <property type="entry name" value="Hemolysn_Ca-bd"/>
</dbReference>
<comment type="caution">
    <text evidence="5">The sequence shown here is derived from an EMBL/GenBank/DDBJ whole genome shotgun (WGS) entry which is preliminary data.</text>
</comment>
<sequence length="960" mass="100688">MNVIFISVDDLAAFSMLKSLYAGTVHTPNIDRIMAMGTTFENGFSQVAMCNPSRTSMLTGLSPAHTGVHGNLLLWSDAVDPGDTMMGQLMNAGFHTSMIGKVVHSNRFSADYGNQIANVIFNDRTDVTGNQIGVLDPALTGINGDEVNVGYALDLLASYDATDPFAMFVGINKPHLNWVVPQEFYDLYPIDEIVLVDNPPFDLDDLPEAAFNMIGVERWSIDPDEAGAYAMQAYLAAISFADSLIGKILDQLEATGLDDNTMIVLWTDHGYHLGDKDKWGKFTLWDNAARAPFVIAQPGSDDDGQVVGQVVELLDIMPTVYDLLGVASPDNLDGRSLVSFIEDPSLLDDGSAITTHNGSGSIRTNEWRYIRYFEGGVELYAASDTNNVYNLAGDAAYADIMAQLDAMLDIEMAEDGWVLGTGVGALVGSDEGETLVPTEELDLHGGGGDDTYLILRNPAVADFTIHEAADGGYDTLRTDLLDIVMDPNLERVISTLEGANDPDLFAHIVGNELDNVIIGGGVIYGGDGDDRIESKAGDDYIDPGRGNDTIIAGKGHDTVDYSQSATGIFMRWSKVTSTDYGVDTLQSVEHVIGTAFADTIYGTNRADIFNGNGGADLLYGEAGADTLEGGDGDDTLDGGDGIDTASYASATSGIMVSLALADMAQDTMGAGLDTLLSIENLSGSAFADTLTGDEGINTLSGGEEGDTLYGEGGSDVLEGEAGIDTLYGGAGWDKMSGGEGDDTLWGGNGGDLMKGNAGADTFHGEAGTDRIYGGNDVDTAWGGADADDIYGQAGDDVLHGDEGDDVLKGSNGRDTLDGGADNDTLDGGAQKDVLIGGAGDDILIGNWGLDTLTGGTGADSFVFETGHSGRWTGNADVISDFSQEDGDIIDLSAIDAIAGGDDDAFAFIGDADFSGTAGELRFYVEGEATFVAGDVNGDGVADFQIRLEGVHDLTAGDFVM</sequence>
<accession>A0ABS7IW59</accession>
<evidence type="ECO:0000259" key="4">
    <source>
        <dbReference type="Pfam" id="PF00884"/>
    </source>
</evidence>
<dbReference type="PANTHER" id="PTHR45953:SF1">
    <property type="entry name" value="IDURONATE 2-SULFATASE"/>
    <property type="match status" value="1"/>
</dbReference>
<dbReference type="SUPFAM" id="SSF53649">
    <property type="entry name" value="Alkaline phosphatase-like"/>
    <property type="match status" value="1"/>
</dbReference>
<reference evidence="5 6" key="1">
    <citation type="submission" date="2021-08" db="EMBL/GenBank/DDBJ databases">
        <title>Comparative Genomics Analysis of the Genus Qipengyuania Reveals Extensive Genetic Diversity and Metabolic Versatility, Including the Description of Fifteen Novel Species.</title>
        <authorList>
            <person name="Liu Y."/>
        </authorList>
    </citation>
    <scope>NUCLEOTIDE SEQUENCE [LARGE SCALE GENOMIC DNA]</scope>
    <source>
        <strain evidence="5 6">1NDH17</strain>
    </source>
</reference>
<dbReference type="RefSeq" id="WP_221572514.1">
    <property type="nucleotide sequence ID" value="NZ_JAIGNK010000001.1"/>
</dbReference>
<keyword evidence="6" id="KW-1185">Reference proteome</keyword>
<proteinExistence type="predicted"/>
<dbReference type="InterPro" id="IPR017850">
    <property type="entry name" value="Alkaline_phosphatase_core_sf"/>
</dbReference>
<dbReference type="Gene3D" id="2.150.10.10">
    <property type="entry name" value="Serralysin-like metalloprotease, C-terminal"/>
    <property type="match status" value="4"/>
</dbReference>
<dbReference type="Pfam" id="PF00353">
    <property type="entry name" value="HemolysinCabind"/>
    <property type="match status" value="5"/>
</dbReference>
<dbReference type="PROSITE" id="PS00330">
    <property type="entry name" value="HEMOLYSIN_CALCIUM"/>
    <property type="match status" value="3"/>
</dbReference>
<dbReference type="Gene3D" id="3.40.720.10">
    <property type="entry name" value="Alkaline Phosphatase, subunit A"/>
    <property type="match status" value="1"/>
</dbReference>
<feature type="domain" description="Sulfatase N-terminal" evidence="4">
    <location>
        <begin position="2"/>
        <end position="326"/>
    </location>
</feature>
<evidence type="ECO:0000256" key="2">
    <source>
        <dbReference type="ARBA" id="ARBA00022801"/>
    </source>
</evidence>
<evidence type="ECO:0000313" key="5">
    <source>
        <dbReference type="EMBL" id="MBX7457184.1"/>
    </source>
</evidence>
<gene>
    <name evidence="5" type="ORF">K3152_02895</name>
</gene>
<dbReference type="SUPFAM" id="SSF51120">
    <property type="entry name" value="beta-Roll"/>
    <property type="match status" value="4"/>
</dbReference>
<feature type="region of interest" description="Disordered" evidence="3">
    <location>
        <begin position="792"/>
        <end position="824"/>
    </location>
</feature>
<dbReference type="InterPro" id="IPR011049">
    <property type="entry name" value="Serralysin-like_metalloprot_C"/>
</dbReference>
<dbReference type="Proteomes" id="UP000783253">
    <property type="component" value="Unassembled WGS sequence"/>
</dbReference>
<evidence type="ECO:0000256" key="1">
    <source>
        <dbReference type="ARBA" id="ARBA00022723"/>
    </source>
</evidence>
<dbReference type="PRINTS" id="PR00313">
    <property type="entry name" value="CABNDNGRPT"/>
</dbReference>
<keyword evidence="1" id="KW-0479">Metal-binding</keyword>
<dbReference type="Pfam" id="PF00884">
    <property type="entry name" value="Sulfatase"/>
    <property type="match status" value="1"/>
</dbReference>
<organism evidence="5 6">
    <name type="scientific">Qipengyuania polymorpha</name>
    <dbReference type="NCBI Taxonomy" id="2867234"/>
    <lineage>
        <taxon>Bacteria</taxon>
        <taxon>Pseudomonadati</taxon>
        <taxon>Pseudomonadota</taxon>
        <taxon>Alphaproteobacteria</taxon>
        <taxon>Sphingomonadales</taxon>
        <taxon>Erythrobacteraceae</taxon>
        <taxon>Qipengyuania</taxon>
    </lineage>
</organism>
<keyword evidence="2" id="KW-0378">Hydrolase</keyword>
<dbReference type="EMBL" id="JAIGNK010000001">
    <property type="protein sequence ID" value="MBX7457184.1"/>
    <property type="molecule type" value="Genomic_DNA"/>
</dbReference>
<evidence type="ECO:0000256" key="3">
    <source>
        <dbReference type="SAM" id="MobiDB-lite"/>
    </source>
</evidence>
<dbReference type="InterPro" id="IPR000917">
    <property type="entry name" value="Sulfatase_N"/>
</dbReference>
<dbReference type="PANTHER" id="PTHR45953">
    <property type="entry name" value="IDURONATE 2-SULFATASE"/>
    <property type="match status" value="1"/>
</dbReference>
<name>A0ABS7IW59_9SPHN</name>
<evidence type="ECO:0000313" key="6">
    <source>
        <dbReference type="Proteomes" id="UP000783253"/>
    </source>
</evidence>
<feature type="compositionally biased region" description="Basic and acidic residues" evidence="3">
    <location>
        <begin position="796"/>
        <end position="807"/>
    </location>
</feature>